<proteinExistence type="predicted"/>
<organism evidence="1 2">
    <name type="scientific">Francisella halioticida</name>
    <dbReference type="NCBI Taxonomy" id="549298"/>
    <lineage>
        <taxon>Bacteria</taxon>
        <taxon>Pseudomonadati</taxon>
        <taxon>Pseudomonadota</taxon>
        <taxon>Gammaproteobacteria</taxon>
        <taxon>Thiotrichales</taxon>
        <taxon>Francisellaceae</taxon>
        <taxon>Francisella</taxon>
    </lineage>
</organism>
<dbReference type="EMBL" id="CP022132">
    <property type="protein sequence ID" value="ASG68803.1"/>
    <property type="molecule type" value="Genomic_DNA"/>
</dbReference>
<evidence type="ECO:0000313" key="2">
    <source>
        <dbReference type="Proteomes" id="UP000249910"/>
    </source>
</evidence>
<name>A0ABN5AY51_9GAMM</name>
<keyword evidence="2" id="KW-1185">Reference proteome</keyword>
<reference evidence="1 2" key="1">
    <citation type="submission" date="2017-06" db="EMBL/GenBank/DDBJ databases">
        <title>Complete genome of Francisella halioticida.</title>
        <authorList>
            <person name="Sjodin A."/>
        </authorList>
    </citation>
    <scope>NUCLEOTIDE SEQUENCE [LARGE SCALE GENOMIC DNA]</scope>
    <source>
        <strain evidence="1 2">DSM 23729</strain>
    </source>
</reference>
<protein>
    <submittedName>
        <fullName evidence="1">Uncharacterized protein</fullName>
    </submittedName>
</protein>
<sequence>MEFLALIKFKDGSYLKITPLEGYDKFLASLAWSLTTDEGYNANLPKYSRANESIHIPANKLVFMIPATKGSVHGGMTYV</sequence>
<accession>A0ABN5AY51</accession>
<evidence type="ECO:0000313" key="1">
    <source>
        <dbReference type="EMBL" id="ASG68803.1"/>
    </source>
</evidence>
<gene>
    <name evidence="1" type="ORF">CDV26_10800</name>
</gene>
<dbReference type="Proteomes" id="UP000249910">
    <property type="component" value="Chromosome"/>
</dbReference>